<evidence type="ECO:0000259" key="1">
    <source>
        <dbReference type="Pfam" id="PF13933"/>
    </source>
</evidence>
<proteinExistence type="predicted"/>
<sequence length="214" mass="23424">MPKIIFFAGEIHPIYFGNASTREPIVWFDKVVNGDKAGVLFRCDDPDGNCEQDGWGGHWRGENATSETVICPLSYSTRWPLEAMCGHGYTIANSLTNCYFASDLLHRVYHVPKIGEETVEHFAGEYNECLELSKTHPEGAVSNSHSLQYFALEAYAFDIGVPGEGCVVKFEPTSSAVVASQTVTPTATRSELVAVTSEAAKECHTHADSTEHCS</sequence>
<comment type="caution">
    <text evidence="2">The sequence shown here is derived from an EMBL/GenBank/DDBJ whole genome shotgun (WGS) entry which is preliminary data.</text>
</comment>
<dbReference type="Proteomes" id="UP000193144">
    <property type="component" value="Unassembled WGS sequence"/>
</dbReference>
<accession>A0A1Y2A7E4</accession>
<dbReference type="GO" id="GO:0009986">
    <property type="term" value="C:cell surface"/>
    <property type="evidence" value="ECO:0007669"/>
    <property type="project" value="TreeGrafter"/>
</dbReference>
<dbReference type="SUPFAM" id="SSF55486">
    <property type="entry name" value="Metalloproteases ('zincins'), catalytic domain"/>
    <property type="match status" value="1"/>
</dbReference>
<dbReference type="GO" id="GO:0005178">
    <property type="term" value="F:integrin binding"/>
    <property type="evidence" value="ECO:0007669"/>
    <property type="project" value="TreeGrafter"/>
</dbReference>
<dbReference type="GO" id="GO:0005576">
    <property type="term" value="C:extracellular region"/>
    <property type="evidence" value="ECO:0007669"/>
    <property type="project" value="TreeGrafter"/>
</dbReference>
<dbReference type="GO" id="GO:0008270">
    <property type="term" value="F:zinc ion binding"/>
    <property type="evidence" value="ECO:0007669"/>
    <property type="project" value="TreeGrafter"/>
</dbReference>
<dbReference type="OrthoDB" id="4689212at2759"/>
<dbReference type="InterPro" id="IPR024079">
    <property type="entry name" value="MetalloPept_cat_dom_sf"/>
</dbReference>
<dbReference type="PANTHER" id="PTHR39399">
    <property type="entry name" value="PROTEIN ZPS1"/>
    <property type="match status" value="1"/>
</dbReference>
<evidence type="ECO:0000313" key="2">
    <source>
        <dbReference type="EMBL" id="ORY18250.1"/>
    </source>
</evidence>
<organism evidence="2 3">
    <name type="scientific">Clohesyomyces aquaticus</name>
    <dbReference type="NCBI Taxonomy" id="1231657"/>
    <lineage>
        <taxon>Eukaryota</taxon>
        <taxon>Fungi</taxon>
        <taxon>Dikarya</taxon>
        <taxon>Ascomycota</taxon>
        <taxon>Pezizomycotina</taxon>
        <taxon>Dothideomycetes</taxon>
        <taxon>Pleosporomycetidae</taxon>
        <taxon>Pleosporales</taxon>
        <taxon>Lindgomycetaceae</taxon>
        <taxon>Clohesyomyces</taxon>
    </lineage>
</organism>
<dbReference type="InterPro" id="IPR029482">
    <property type="entry name" value="HRXXH"/>
</dbReference>
<dbReference type="AlphaFoldDB" id="A0A1Y2A7E4"/>
<dbReference type="Pfam" id="PF13933">
    <property type="entry name" value="HRXXH"/>
    <property type="match status" value="1"/>
</dbReference>
<reference evidence="2 3" key="1">
    <citation type="submission" date="2016-07" db="EMBL/GenBank/DDBJ databases">
        <title>Pervasive Adenine N6-methylation of Active Genes in Fungi.</title>
        <authorList>
            <consortium name="DOE Joint Genome Institute"/>
            <person name="Mondo S.J."/>
            <person name="Dannebaum R.O."/>
            <person name="Kuo R.C."/>
            <person name="Labutti K."/>
            <person name="Haridas S."/>
            <person name="Kuo A."/>
            <person name="Salamov A."/>
            <person name="Ahrendt S.R."/>
            <person name="Lipzen A."/>
            <person name="Sullivan W."/>
            <person name="Andreopoulos W.B."/>
            <person name="Clum A."/>
            <person name="Lindquist E."/>
            <person name="Daum C."/>
            <person name="Ramamoorthy G.K."/>
            <person name="Gryganskyi A."/>
            <person name="Culley D."/>
            <person name="Magnuson J.K."/>
            <person name="James T.Y."/>
            <person name="O'Malley M.A."/>
            <person name="Stajich J.E."/>
            <person name="Spatafora J.W."/>
            <person name="Visel A."/>
            <person name="Grigoriev I.V."/>
        </authorList>
    </citation>
    <scope>NUCLEOTIDE SEQUENCE [LARGE SCALE GENOMIC DNA]</scope>
    <source>
        <strain evidence="2 3">CBS 115471</strain>
    </source>
</reference>
<dbReference type="PANTHER" id="PTHR39399:SF1">
    <property type="entry name" value="PROTEIN ZPS1"/>
    <property type="match status" value="1"/>
</dbReference>
<gene>
    <name evidence="2" type="ORF">BCR34DRAFT_660480</name>
</gene>
<feature type="domain" description="Putative peptidase" evidence="1">
    <location>
        <begin position="11"/>
        <end position="167"/>
    </location>
</feature>
<protein>
    <submittedName>
        <fullName evidence="2">Putative peptidase family-domain-containing protein</fullName>
    </submittedName>
</protein>
<name>A0A1Y2A7E4_9PLEO</name>
<dbReference type="GO" id="GO:0009277">
    <property type="term" value="C:fungal-type cell wall"/>
    <property type="evidence" value="ECO:0007669"/>
    <property type="project" value="TreeGrafter"/>
</dbReference>
<dbReference type="Gene3D" id="3.40.390.10">
    <property type="entry name" value="Collagenase (Catalytic Domain)"/>
    <property type="match status" value="1"/>
</dbReference>
<dbReference type="InterPro" id="IPR039124">
    <property type="entry name" value="PRA1-like"/>
</dbReference>
<evidence type="ECO:0000313" key="3">
    <source>
        <dbReference type="Proteomes" id="UP000193144"/>
    </source>
</evidence>
<dbReference type="EMBL" id="MCFA01000008">
    <property type="protein sequence ID" value="ORY18250.1"/>
    <property type="molecule type" value="Genomic_DNA"/>
</dbReference>
<dbReference type="STRING" id="1231657.A0A1Y2A7E4"/>
<keyword evidence="3" id="KW-1185">Reference proteome</keyword>
<dbReference type="GO" id="GO:0008237">
    <property type="term" value="F:metallopeptidase activity"/>
    <property type="evidence" value="ECO:0007669"/>
    <property type="project" value="InterPro"/>
</dbReference>